<sequence length="151" mass="16936">MLTAQRTGALGTTSDQGWPYVSMAPYGIDPAHECLVIHVSELGAHTRYLLKRPQASFMICASETPGEPVHALPRITFQVEARPLERGSETWQSARAAYLERFPDVGFMIEFKDFHLFHLYIVRVRQVSGFGAAKTLHVADARRWLGEPPLS</sequence>
<feature type="domain" description="CREG-like beta-barrel" evidence="1">
    <location>
        <begin position="5"/>
        <end position="136"/>
    </location>
</feature>
<dbReference type="InterPro" id="IPR055343">
    <property type="entry name" value="CREG_beta-barrel"/>
</dbReference>
<dbReference type="PIRSF" id="PIRSF004633">
    <property type="entry name" value="UCP_PLP_oxd"/>
    <property type="match status" value="1"/>
</dbReference>
<organism evidence="2 3">
    <name type="scientific">Yanghanlia caeni</name>
    <dbReference type="NCBI Taxonomy" id="3064283"/>
    <lineage>
        <taxon>Bacteria</taxon>
        <taxon>Pseudomonadati</taxon>
        <taxon>Pseudomonadota</taxon>
        <taxon>Betaproteobacteria</taxon>
        <taxon>Burkholderiales</taxon>
        <taxon>Alcaligenaceae</taxon>
        <taxon>Yanghanlia</taxon>
    </lineage>
</organism>
<dbReference type="EMBL" id="JAUZQE010000024">
    <property type="protein sequence ID" value="MDR4126400.1"/>
    <property type="molecule type" value="Genomic_DNA"/>
</dbReference>
<dbReference type="Gene3D" id="2.30.110.10">
    <property type="entry name" value="Electron Transport, Fmn-binding Protein, Chain A"/>
    <property type="match status" value="1"/>
</dbReference>
<dbReference type="InterPro" id="IPR014419">
    <property type="entry name" value="HutZ"/>
</dbReference>
<evidence type="ECO:0000313" key="3">
    <source>
        <dbReference type="Proteomes" id="UP001232156"/>
    </source>
</evidence>
<dbReference type="PANTHER" id="PTHR13343:SF24">
    <property type="entry name" value="OS07G0573800 PROTEIN"/>
    <property type="match status" value="1"/>
</dbReference>
<accession>A0ABU1D7L7</accession>
<reference evidence="2 3" key="1">
    <citation type="submission" date="2023-08" db="EMBL/GenBank/DDBJ databases">
        <title>Alcaligenaceae gen. nov., a novel taxon isolated from the sludge of Yixing Pesticide Factory.</title>
        <authorList>
            <person name="Ruan L."/>
        </authorList>
    </citation>
    <scope>NUCLEOTIDE SEQUENCE [LARGE SCALE GENOMIC DNA]</scope>
    <source>
        <strain evidence="2 3">LG-2</strain>
    </source>
</reference>
<evidence type="ECO:0000259" key="1">
    <source>
        <dbReference type="Pfam" id="PF13883"/>
    </source>
</evidence>
<gene>
    <name evidence="2" type="ORF">Q8947_10460</name>
</gene>
<evidence type="ECO:0000313" key="2">
    <source>
        <dbReference type="EMBL" id="MDR4126400.1"/>
    </source>
</evidence>
<dbReference type="InterPro" id="IPR012349">
    <property type="entry name" value="Split_barrel_FMN-bd"/>
</dbReference>
<name>A0ABU1D7L7_9BURK</name>
<protein>
    <submittedName>
        <fullName evidence="2">Pyridoxamine 5'-phosphate oxidase family protein</fullName>
    </submittedName>
</protein>
<comment type="caution">
    <text evidence="2">The sequence shown here is derived from an EMBL/GenBank/DDBJ whole genome shotgun (WGS) entry which is preliminary data.</text>
</comment>
<dbReference type="PANTHER" id="PTHR13343">
    <property type="entry name" value="CREG1 PROTEIN"/>
    <property type="match status" value="1"/>
</dbReference>
<dbReference type="Pfam" id="PF13883">
    <property type="entry name" value="CREG_beta-barrel"/>
    <property type="match status" value="1"/>
</dbReference>
<keyword evidence="3" id="KW-1185">Reference proteome</keyword>
<proteinExistence type="predicted"/>
<dbReference type="Proteomes" id="UP001232156">
    <property type="component" value="Unassembled WGS sequence"/>
</dbReference>
<dbReference type="SUPFAM" id="SSF50475">
    <property type="entry name" value="FMN-binding split barrel"/>
    <property type="match status" value="1"/>
</dbReference>